<sequence>MFINKNLILIAILFICFYYSIVIVPKIYKLGKFHKTCIISNDNIDVKTRGYNYFINDPNNSILNQCLVTQWNLIHVILFTFLTTFYPHYYIHFFIGGVLFEIFEYMFYDCEDYLDPIYNGIGIFLGLQISKLL</sequence>
<name>A0A6C0JUX7_9ZZZZ</name>
<evidence type="ECO:0000256" key="1">
    <source>
        <dbReference type="SAM" id="Phobius"/>
    </source>
</evidence>
<organism evidence="2">
    <name type="scientific">viral metagenome</name>
    <dbReference type="NCBI Taxonomy" id="1070528"/>
    <lineage>
        <taxon>unclassified sequences</taxon>
        <taxon>metagenomes</taxon>
        <taxon>organismal metagenomes</taxon>
    </lineage>
</organism>
<evidence type="ECO:0000313" key="2">
    <source>
        <dbReference type="EMBL" id="QHU07698.1"/>
    </source>
</evidence>
<keyword evidence="1" id="KW-1133">Transmembrane helix</keyword>
<accession>A0A6C0JUX7</accession>
<dbReference type="AlphaFoldDB" id="A0A6C0JUX7"/>
<keyword evidence="1" id="KW-0812">Transmembrane</keyword>
<dbReference type="EMBL" id="MN740685">
    <property type="protein sequence ID" value="QHU07698.1"/>
    <property type="molecule type" value="Genomic_DNA"/>
</dbReference>
<feature type="transmembrane region" description="Helical" evidence="1">
    <location>
        <begin position="7"/>
        <end position="28"/>
    </location>
</feature>
<reference evidence="2" key="1">
    <citation type="journal article" date="2020" name="Nature">
        <title>Giant virus diversity and host interactions through global metagenomics.</title>
        <authorList>
            <person name="Schulz F."/>
            <person name="Roux S."/>
            <person name="Paez-Espino D."/>
            <person name="Jungbluth S."/>
            <person name="Walsh D.A."/>
            <person name="Denef V.J."/>
            <person name="McMahon K.D."/>
            <person name="Konstantinidis K.T."/>
            <person name="Eloe-Fadrosh E.A."/>
            <person name="Kyrpides N.C."/>
            <person name="Woyke T."/>
        </authorList>
    </citation>
    <scope>NUCLEOTIDE SEQUENCE</scope>
    <source>
        <strain evidence="2">GVMAG-S-1041349-163</strain>
    </source>
</reference>
<evidence type="ECO:0008006" key="3">
    <source>
        <dbReference type="Google" id="ProtNLM"/>
    </source>
</evidence>
<proteinExistence type="predicted"/>
<keyword evidence="1" id="KW-0472">Membrane</keyword>
<protein>
    <recommendedName>
        <fullName evidence="3">VanZ-like domain-containing protein</fullName>
    </recommendedName>
</protein>